<name>A0A6C0C001_9ZZZZ</name>
<dbReference type="EMBL" id="MN739312">
    <property type="protein sequence ID" value="QHS97985.1"/>
    <property type="molecule type" value="Genomic_DNA"/>
</dbReference>
<reference evidence="1" key="1">
    <citation type="journal article" date="2020" name="Nature">
        <title>Giant virus diversity and host interactions through global metagenomics.</title>
        <authorList>
            <person name="Schulz F."/>
            <person name="Roux S."/>
            <person name="Paez-Espino D."/>
            <person name="Jungbluth S."/>
            <person name="Walsh D.A."/>
            <person name="Denef V.J."/>
            <person name="McMahon K.D."/>
            <person name="Konstantinidis K.T."/>
            <person name="Eloe-Fadrosh E.A."/>
            <person name="Kyrpides N.C."/>
            <person name="Woyke T."/>
        </authorList>
    </citation>
    <scope>NUCLEOTIDE SEQUENCE</scope>
    <source>
        <strain evidence="1">GVMAG-M-3300020182-84</strain>
    </source>
</reference>
<accession>A0A6C0C001</accession>
<sequence>MADQSTYLKAFNTLMNDFLDDLEQIFPNDKLMKQCTTSIRTVRKANPKITIRVWNKYLLTPYEKYISPDNMDYFFNKDYKNDLTRLPNSEYVAESIEMLRGSVKNMGDENKKQTGLYMIKLNRLCDAYWGGMRILKNNQQVKKEELEHIDQSTIVAP</sequence>
<dbReference type="AlphaFoldDB" id="A0A6C0C001"/>
<evidence type="ECO:0000313" key="1">
    <source>
        <dbReference type="EMBL" id="QHS97985.1"/>
    </source>
</evidence>
<organism evidence="1">
    <name type="scientific">viral metagenome</name>
    <dbReference type="NCBI Taxonomy" id="1070528"/>
    <lineage>
        <taxon>unclassified sequences</taxon>
        <taxon>metagenomes</taxon>
        <taxon>organismal metagenomes</taxon>
    </lineage>
</organism>
<protein>
    <submittedName>
        <fullName evidence="1">Uncharacterized protein</fullName>
    </submittedName>
</protein>
<proteinExistence type="predicted"/>